<feature type="coiled-coil region" evidence="1">
    <location>
        <begin position="14"/>
        <end position="41"/>
    </location>
</feature>
<dbReference type="AlphaFoldDB" id="A0A4R4IYE7"/>
<protein>
    <submittedName>
        <fullName evidence="2">Uncharacterized protein</fullName>
    </submittedName>
</protein>
<evidence type="ECO:0000256" key="1">
    <source>
        <dbReference type="SAM" id="Coils"/>
    </source>
</evidence>
<evidence type="ECO:0000313" key="2">
    <source>
        <dbReference type="EMBL" id="TDB45359.1"/>
    </source>
</evidence>
<dbReference type="EMBL" id="PUJY01000066">
    <property type="protein sequence ID" value="TDB45359.1"/>
    <property type="molecule type" value="Genomic_DNA"/>
</dbReference>
<keyword evidence="1" id="KW-0175">Coiled coil</keyword>
<dbReference type="RefSeq" id="WP_132356178.1">
    <property type="nucleotide sequence ID" value="NZ_CAWOJO010000066.1"/>
</dbReference>
<evidence type="ECO:0000313" key="3">
    <source>
        <dbReference type="Proteomes" id="UP000295598"/>
    </source>
</evidence>
<proteinExistence type="predicted"/>
<accession>A0A4R4IYE7</accession>
<dbReference type="Proteomes" id="UP000295598">
    <property type="component" value="Unassembled WGS sequence"/>
</dbReference>
<name>A0A4R4IYE7_9GAMM</name>
<comment type="caution">
    <text evidence="2">The sequence shown here is derived from an EMBL/GenBank/DDBJ whole genome shotgun (WGS) entry which is preliminary data.</text>
</comment>
<organism evidence="2 3">
    <name type="scientific">Photorhabdus khanii subsp. guanajuatensis</name>
    <dbReference type="NCBI Taxonomy" id="2100166"/>
    <lineage>
        <taxon>Bacteria</taxon>
        <taxon>Pseudomonadati</taxon>
        <taxon>Pseudomonadota</taxon>
        <taxon>Gammaproteobacteria</taxon>
        <taxon>Enterobacterales</taxon>
        <taxon>Morganellaceae</taxon>
        <taxon>Photorhabdus</taxon>
    </lineage>
</organism>
<gene>
    <name evidence="2" type="ORF">C5467_22040</name>
</gene>
<sequence>MTSTQSAIKTIDLKRTKEKQLAVLDEEIQARKNKKQETRENIRRTLHPYEGFITGAELKHRRHLKGVTQIEAGFFLAALIRFAGHPRLGGHHHHNCGLVETEWDVEKWNNAKMPDFTVY</sequence>
<reference evidence="2 3" key="1">
    <citation type="journal article" date="2019" name="Int. J. Syst. Evol. Microbiol.">
        <title>Photorhabdus khanii subsp. guanajuatensis subsp. nov., isolated from Heterorhabditis atacamensis, and Photorhabdus luminescens subsp. mexicana subsp. nov., isolated from Heterorhabditis mexicana entomopathogenic nematodes.</title>
        <authorList>
            <person name="Machado R.A.R."/>
            <person name="Bruno P."/>
            <person name="Arce C.C.M."/>
            <person name="Liechti N."/>
            <person name="Kohler A."/>
            <person name="Bernal J."/>
            <person name="Bruggmann R."/>
            <person name="Turlings T.C.J."/>
        </authorList>
    </citation>
    <scope>NUCLEOTIDE SEQUENCE [LARGE SCALE GENOMIC DNA]</scope>
    <source>
        <strain evidence="2 3">MEX20-17</strain>
    </source>
</reference>